<dbReference type="AlphaFoldDB" id="A0ABD5WP42"/>
<evidence type="ECO:0000313" key="2">
    <source>
        <dbReference type="EMBL" id="MFC7082286.1"/>
    </source>
</evidence>
<proteinExistence type="predicted"/>
<reference evidence="2 3" key="1">
    <citation type="journal article" date="2019" name="Int. J. Syst. Evol. Microbiol.">
        <title>The Global Catalogue of Microorganisms (GCM) 10K type strain sequencing project: providing services to taxonomists for standard genome sequencing and annotation.</title>
        <authorList>
            <consortium name="The Broad Institute Genomics Platform"/>
            <consortium name="The Broad Institute Genome Sequencing Center for Infectious Disease"/>
            <person name="Wu L."/>
            <person name="Ma J."/>
        </authorList>
    </citation>
    <scope>NUCLEOTIDE SEQUENCE [LARGE SCALE GENOMIC DNA]</scope>
    <source>
        <strain evidence="2 3">DT72</strain>
    </source>
</reference>
<evidence type="ECO:0000256" key="1">
    <source>
        <dbReference type="SAM" id="MobiDB-lite"/>
    </source>
</evidence>
<dbReference type="Proteomes" id="UP001596407">
    <property type="component" value="Unassembled WGS sequence"/>
</dbReference>
<gene>
    <name evidence="2" type="ORF">ACFQJ6_21570</name>
</gene>
<keyword evidence="3" id="KW-1185">Reference proteome</keyword>
<protein>
    <submittedName>
        <fullName evidence="2">Uncharacterized protein</fullName>
    </submittedName>
</protein>
<comment type="caution">
    <text evidence="2">The sequence shown here is derived from an EMBL/GenBank/DDBJ whole genome shotgun (WGS) entry which is preliminary data.</text>
</comment>
<dbReference type="EMBL" id="JBHSZH010000005">
    <property type="protein sequence ID" value="MFC7082286.1"/>
    <property type="molecule type" value="Genomic_DNA"/>
</dbReference>
<accession>A0ABD5WP42</accession>
<name>A0ABD5WP42_9EURY</name>
<dbReference type="RefSeq" id="WP_382210302.1">
    <property type="nucleotide sequence ID" value="NZ_JBHSZH010000005.1"/>
</dbReference>
<sequence length="228" mass="26260">MPRAGALKQILRSLTVAELRSVRRAHCPRVTEYDGDKSAFVERIRRSLKRAMDDGECSYEALVETIREEFDDDGPQRVTTRLRHVLNGVEISANAGHENSSSVREAWICSELFQGLQYRLADQPYAVEQEAKFGRSSVDLLVSHEREDRQYVIEVKPAGSYSSRERLLSQLRKYRKKVPDLRRTFVLMVAERERDLPENKESVAHVVTEAEDEPQTEVVVKPPSELRY</sequence>
<feature type="region of interest" description="Disordered" evidence="1">
    <location>
        <begin position="208"/>
        <end position="228"/>
    </location>
</feature>
<evidence type="ECO:0000313" key="3">
    <source>
        <dbReference type="Proteomes" id="UP001596407"/>
    </source>
</evidence>
<organism evidence="2 3">
    <name type="scientific">Halorussus caseinilyticus</name>
    <dbReference type="NCBI Taxonomy" id="3034025"/>
    <lineage>
        <taxon>Archaea</taxon>
        <taxon>Methanobacteriati</taxon>
        <taxon>Methanobacteriota</taxon>
        <taxon>Stenosarchaea group</taxon>
        <taxon>Halobacteria</taxon>
        <taxon>Halobacteriales</taxon>
        <taxon>Haladaptataceae</taxon>
        <taxon>Halorussus</taxon>
    </lineage>
</organism>